<gene>
    <name evidence="1" type="ORF">HNQ59_003675</name>
</gene>
<accession>A0A840MVJ7</accession>
<dbReference type="RefSeq" id="WP_184041757.1">
    <property type="nucleotide sequence ID" value="NZ_JACHHY010000032.1"/>
</dbReference>
<name>A0A840MVJ7_9PROT</name>
<dbReference type="CDD" id="cd08863">
    <property type="entry name" value="SRPBCC_DUF1857"/>
    <property type="match status" value="1"/>
</dbReference>
<sequence>MRFEHVIVINDPGHPLATPLTVNQVWQGLLLRARAPQLFMQGVERISVDESSDVLLREMLLGQLLVRDRIHLQAPHRLHFETEPSDQHPGGQLVVTIEAPTAETLIVRFVYDTPHDESAEGEEAQLLGYLKAAYQANDVDAVRRIRELAAAGKLDE</sequence>
<evidence type="ECO:0008006" key="3">
    <source>
        <dbReference type="Google" id="ProtNLM"/>
    </source>
</evidence>
<evidence type="ECO:0000313" key="2">
    <source>
        <dbReference type="Proteomes" id="UP000575898"/>
    </source>
</evidence>
<comment type="caution">
    <text evidence="1">The sequence shown here is derived from an EMBL/GenBank/DDBJ whole genome shotgun (WGS) entry which is preliminary data.</text>
</comment>
<dbReference type="Proteomes" id="UP000575898">
    <property type="component" value="Unassembled WGS sequence"/>
</dbReference>
<reference evidence="1 2" key="1">
    <citation type="submission" date="2020-08" db="EMBL/GenBank/DDBJ databases">
        <title>Genomic Encyclopedia of Type Strains, Phase IV (KMG-IV): sequencing the most valuable type-strain genomes for metagenomic binning, comparative biology and taxonomic classification.</title>
        <authorList>
            <person name="Goeker M."/>
        </authorList>
    </citation>
    <scope>NUCLEOTIDE SEQUENCE [LARGE SCALE GENOMIC DNA]</scope>
    <source>
        <strain evidence="1 2">DSM 27165</strain>
    </source>
</reference>
<dbReference type="EMBL" id="JACHHY010000032">
    <property type="protein sequence ID" value="MBB5020356.1"/>
    <property type="molecule type" value="Genomic_DNA"/>
</dbReference>
<dbReference type="AlphaFoldDB" id="A0A840MVJ7"/>
<dbReference type="InterPro" id="IPR015075">
    <property type="entry name" value="AtaL"/>
</dbReference>
<dbReference type="Gene3D" id="3.30.530.20">
    <property type="match status" value="1"/>
</dbReference>
<protein>
    <recommendedName>
        <fullName evidence="3">DUF1857 family protein</fullName>
    </recommendedName>
</protein>
<dbReference type="Pfam" id="PF08982">
    <property type="entry name" value="AtaL"/>
    <property type="match status" value="1"/>
</dbReference>
<keyword evidence="2" id="KW-1185">Reference proteome</keyword>
<organism evidence="1 2">
    <name type="scientific">Chitinivorax tropicus</name>
    <dbReference type="NCBI Taxonomy" id="714531"/>
    <lineage>
        <taxon>Bacteria</taxon>
        <taxon>Pseudomonadati</taxon>
        <taxon>Pseudomonadota</taxon>
        <taxon>Betaproteobacteria</taxon>
        <taxon>Chitinivorax</taxon>
    </lineage>
</organism>
<dbReference type="InterPro" id="IPR023393">
    <property type="entry name" value="START-like_dom_sf"/>
</dbReference>
<dbReference type="SUPFAM" id="SSF55961">
    <property type="entry name" value="Bet v1-like"/>
    <property type="match status" value="1"/>
</dbReference>
<evidence type="ECO:0000313" key="1">
    <source>
        <dbReference type="EMBL" id="MBB5020356.1"/>
    </source>
</evidence>
<proteinExistence type="predicted"/>